<proteinExistence type="predicted"/>
<dbReference type="Pfam" id="PF13618">
    <property type="entry name" value="Gluconate_2-dh3"/>
    <property type="match status" value="1"/>
</dbReference>
<accession>A0A7L7L5I1</accession>
<keyword evidence="2" id="KW-1185">Reference proteome</keyword>
<protein>
    <submittedName>
        <fullName evidence="1">Gluconate 2-dehydrogenase subunit 3 family protein</fullName>
    </submittedName>
</protein>
<dbReference type="AlphaFoldDB" id="A0A7L7L5I1"/>
<organism evidence="1 2">
    <name type="scientific">Adhaeribacter radiodurans</name>
    <dbReference type="NCBI Taxonomy" id="2745197"/>
    <lineage>
        <taxon>Bacteria</taxon>
        <taxon>Pseudomonadati</taxon>
        <taxon>Bacteroidota</taxon>
        <taxon>Cytophagia</taxon>
        <taxon>Cytophagales</taxon>
        <taxon>Hymenobacteraceae</taxon>
        <taxon>Adhaeribacter</taxon>
    </lineage>
</organism>
<dbReference type="RefSeq" id="WP_182415246.1">
    <property type="nucleotide sequence ID" value="NZ_CP055153.1"/>
</dbReference>
<evidence type="ECO:0000313" key="1">
    <source>
        <dbReference type="EMBL" id="QMU28056.1"/>
    </source>
</evidence>
<dbReference type="InterPro" id="IPR027056">
    <property type="entry name" value="Gluconate_2DH_su3"/>
</dbReference>
<dbReference type="KEGG" id="add:HUW48_08355"/>
<reference evidence="1 2" key="2">
    <citation type="submission" date="2020-08" db="EMBL/GenBank/DDBJ databases">
        <title>Adhaeribacter dokdonensis sp. nov., isolated from the rhizosphere of Elymus tsukushiensis, a plant native to the Dokdo Islands, Republic of Korea.</title>
        <authorList>
            <person name="Ghim S.Y."/>
        </authorList>
    </citation>
    <scope>NUCLEOTIDE SEQUENCE [LARGE SCALE GENOMIC DNA]</scope>
    <source>
        <strain evidence="1 2">KUDC8001</strain>
    </source>
</reference>
<reference evidence="1 2" key="1">
    <citation type="submission" date="2020-06" db="EMBL/GenBank/DDBJ databases">
        <authorList>
            <person name="Hwang Y.J."/>
        </authorList>
    </citation>
    <scope>NUCLEOTIDE SEQUENCE [LARGE SCALE GENOMIC DNA]</scope>
    <source>
        <strain evidence="1 2">KUDC8001</strain>
    </source>
</reference>
<sequence>MNRREALSKVALIVGGTVIGGEAFAAGLHLNQNAHPSSLFTPEDEKILHEIGGIILPAINGKPGANDANIGPFMAMMVSDCYREDQQKVFTAGLHRIKIDFKTAYGKNFLEGDTKSQLEYLKKLDAEQRANTLETKPGRREYLTVDGPPVHFFTMMRQLTILGFCTSEIGATKALRYVEAPGRYDGNVPYQKGQGAWAT</sequence>
<gene>
    <name evidence="1" type="ORF">HUW48_08355</name>
</gene>
<name>A0A7L7L5I1_9BACT</name>
<dbReference type="Proteomes" id="UP000514509">
    <property type="component" value="Chromosome"/>
</dbReference>
<evidence type="ECO:0000313" key="2">
    <source>
        <dbReference type="Proteomes" id="UP000514509"/>
    </source>
</evidence>
<dbReference type="EMBL" id="CP055153">
    <property type="protein sequence ID" value="QMU28056.1"/>
    <property type="molecule type" value="Genomic_DNA"/>
</dbReference>